<dbReference type="RefSeq" id="WP_175561420.1">
    <property type="nucleotide sequence ID" value="NZ_FRDM01000028.1"/>
</dbReference>
<gene>
    <name evidence="2" type="ORF">SAMN05660350_03864</name>
</gene>
<dbReference type="Proteomes" id="UP000184428">
    <property type="component" value="Unassembled WGS sequence"/>
</dbReference>
<accession>A0A1M7USQ1</accession>
<dbReference type="AlphaFoldDB" id="A0A1M7USQ1"/>
<protein>
    <submittedName>
        <fullName evidence="2">Uncharacterized protein</fullName>
    </submittedName>
</protein>
<name>A0A1M7USQ1_9ACTN</name>
<feature type="region of interest" description="Disordered" evidence="1">
    <location>
        <begin position="1"/>
        <end position="25"/>
    </location>
</feature>
<evidence type="ECO:0000256" key="1">
    <source>
        <dbReference type="SAM" id="MobiDB-lite"/>
    </source>
</evidence>
<evidence type="ECO:0000313" key="3">
    <source>
        <dbReference type="Proteomes" id="UP000184428"/>
    </source>
</evidence>
<evidence type="ECO:0000313" key="2">
    <source>
        <dbReference type="EMBL" id="SHN86031.1"/>
    </source>
</evidence>
<proteinExistence type="predicted"/>
<feature type="compositionally biased region" description="Basic and acidic residues" evidence="1">
    <location>
        <begin position="1"/>
        <end position="21"/>
    </location>
</feature>
<organism evidence="2 3">
    <name type="scientific">Geodermatophilus obscurus</name>
    <dbReference type="NCBI Taxonomy" id="1861"/>
    <lineage>
        <taxon>Bacteria</taxon>
        <taxon>Bacillati</taxon>
        <taxon>Actinomycetota</taxon>
        <taxon>Actinomycetes</taxon>
        <taxon>Geodermatophilales</taxon>
        <taxon>Geodermatophilaceae</taxon>
        <taxon>Geodermatophilus</taxon>
    </lineage>
</organism>
<sequence length="55" mass="6073">MRSGDEGDHLDGTHRHSERFARRGVGQVLRAPEAMGEDLLPVIRPHDRSAALLEG</sequence>
<dbReference type="EMBL" id="FRDM01000028">
    <property type="protein sequence ID" value="SHN86031.1"/>
    <property type="molecule type" value="Genomic_DNA"/>
</dbReference>
<reference evidence="2 3" key="1">
    <citation type="submission" date="2016-12" db="EMBL/GenBank/DDBJ databases">
        <authorList>
            <person name="Song W.-J."/>
            <person name="Kurnit D.M."/>
        </authorList>
    </citation>
    <scope>NUCLEOTIDE SEQUENCE [LARGE SCALE GENOMIC DNA]</scope>
    <source>
        <strain evidence="2 3">DSM 43162</strain>
    </source>
</reference>